<proteinExistence type="predicted"/>
<dbReference type="AlphaFoldDB" id="A0A175JYK1"/>
<reference evidence="1 2" key="1">
    <citation type="submission" date="2016-05" db="EMBL/GenBank/DDBJ databases">
        <title>First whole genome sequencing of Entamoeba histolytica HM1:IMSS-clone-6.</title>
        <authorList>
            <person name="Mukherjee Avik.K."/>
            <person name="Izumyama S."/>
            <person name="Nakada-Tsukui K."/>
            <person name="Nozaki T."/>
        </authorList>
    </citation>
    <scope>NUCLEOTIDE SEQUENCE [LARGE SCALE GENOMIC DNA]</scope>
    <source>
        <strain evidence="1 2">HM1:IMSS clone 6</strain>
    </source>
</reference>
<evidence type="ECO:0000313" key="2">
    <source>
        <dbReference type="Proteomes" id="UP000078387"/>
    </source>
</evidence>
<protein>
    <submittedName>
        <fullName evidence="1">Uncharacterized protein</fullName>
    </submittedName>
</protein>
<dbReference type="Proteomes" id="UP000078387">
    <property type="component" value="Unassembled WGS sequence"/>
</dbReference>
<comment type="caution">
    <text evidence="1">The sequence shown here is derived from an EMBL/GenBank/DDBJ whole genome shotgun (WGS) entry which is preliminary data.</text>
</comment>
<name>A0A175JYK1_ENTHI</name>
<evidence type="ECO:0000313" key="1">
    <source>
        <dbReference type="EMBL" id="GAT98869.1"/>
    </source>
</evidence>
<organism evidence="1 2">
    <name type="scientific">Entamoeba histolytica</name>
    <dbReference type="NCBI Taxonomy" id="5759"/>
    <lineage>
        <taxon>Eukaryota</taxon>
        <taxon>Amoebozoa</taxon>
        <taxon>Evosea</taxon>
        <taxon>Archamoebae</taxon>
        <taxon>Mastigamoebida</taxon>
        <taxon>Entamoebidae</taxon>
        <taxon>Entamoeba</taxon>
    </lineage>
</organism>
<sequence>MEKKERIKESLVISINIINNLALEDRLNKLSKNNAKL</sequence>
<dbReference type="EMBL" id="BDEQ01000001">
    <property type="protein sequence ID" value="GAT98869.1"/>
    <property type="molecule type" value="Genomic_DNA"/>
</dbReference>
<gene>
    <name evidence="1" type="ORF">CL6EHI_c00149</name>
</gene>
<accession>A0A175JYK1</accession>